<evidence type="ECO:0000256" key="5">
    <source>
        <dbReference type="ARBA" id="ARBA00023157"/>
    </source>
</evidence>
<sequence length="353" mass="39835">MGYPFIGKLYDRVYFSDNGLIQFQSISQNEQFLLPVPFPTGFRGNESLAMLAVFWDDADLTLGEGKLLYQEYHKLNMSDRYSQIVFNRTADDVTRFEEQNNKPAFTPAWILKITWDHVMAVSYQKINHSETNTFQCILTTDGERSFALIRFGEMYWGPGQRIHHDALTGYTDGGAHFFNETTNSTNLFGPGGRYRPQEVRGNTGKLGQLVYDLTGPTEREQDPKMRCQVWALKEPEPKEWAKGVSSCPCTRAQALEDLAFGPETLPPNQQDRLRVRELRGLRWGGSGGHVFQSILSNRHGSGKRCVYDPQGPLLAGYSERYFSGATAQKHIGTVSFTSYSESSTCHSGCCSNQ</sequence>
<evidence type="ECO:0000256" key="1">
    <source>
        <dbReference type="ARBA" id="ARBA00004370"/>
    </source>
</evidence>
<dbReference type="PANTHER" id="PTHR13802:SF52">
    <property type="entry name" value="MUCIN-4"/>
    <property type="match status" value="1"/>
</dbReference>
<dbReference type="GeneTree" id="ENSGT00730000110943"/>
<dbReference type="GO" id="GO:0005176">
    <property type="term" value="F:ErbB-2 class receptor binding"/>
    <property type="evidence" value="ECO:0007669"/>
    <property type="project" value="TreeGrafter"/>
</dbReference>
<dbReference type="Pfam" id="PF03782">
    <property type="entry name" value="AMOP"/>
    <property type="match status" value="1"/>
</dbReference>
<dbReference type="Proteomes" id="UP000314982">
    <property type="component" value="Unassembled WGS sequence"/>
</dbReference>
<reference evidence="8" key="2">
    <citation type="submission" date="2025-08" db="UniProtKB">
        <authorList>
            <consortium name="Ensembl"/>
        </authorList>
    </citation>
    <scope>IDENTIFICATION</scope>
</reference>
<comment type="subcellular location">
    <subcellularLocation>
        <location evidence="1">Membrane</location>
    </subcellularLocation>
</comment>
<feature type="domain" description="AMOP" evidence="6">
    <location>
        <begin position="219"/>
        <end position="353"/>
    </location>
</feature>
<dbReference type="SMART" id="SM00539">
    <property type="entry name" value="NIDO"/>
    <property type="match status" value="1"/>
</dbReference>
<dbReference type="InterPro" id="IPR005533">
    <property type="entry name" value="AMOP_dom"/>
</dbReference>
<dbReference type="PROSITE" id="PS50856">
    <property type="entry name" value="AMOP"/>
    <property type="match status" value="1"/>
</dbReference>
<dbReference type="InterPro" id="IPR003886">
    <property type="entry name" value="NIDO_dom"/>
</dbReference>
<evidence type="ECO:0000256" key="3">
    <source>
        <dbReference type="ARBA" id="ARBA00022989"/>
    </source>
</evidence>
<evidence type="ECO:0000259" key="7">
    <source>
        <dbReference type="PROSITE" id="PS51220"/>
    </source>
</evidence>
<evidence type="ECO:0000259" key="6">
    <source>
        <dbReference type="PROSITE" id="PS50856"/>
    </source>
</evidence>
<evidence type="ECO:0000256" key="2">
    <source>
        <dbReference type="ARBA" id="ARBA00022692"/>
    </source>
</evidence>
<proteinExistence type="predicted"/>
<dbReference type="Ensembl" id="ENSHHUT00000034041.1">
    <property type="protein sequence ID" value="ENSHHUP00000032706.1"/>
    <property type="gene ID" value="ENSHHUG00000020704.1"/>
</dbReference>
<reference evidence="9" key="1">
    <citation type="submission" date="2018-06" db="EMBL/GenBank/DDBJ databases">
        <title>Genome assembly of Danube salmon.</title>
        <authorList>
            <person name="Macqueen D.J."/>
            <person name="Gundappa M.K."/>
        </authorList>
    </citation>
    <scope>NUCLEOTIDE SEQUENCE [LARGE SCALE GENOMIC DNA]</scope>
</reference>
<reference evidence="8" key="3">
    <citation type="submission" date="2025-09" db="UniProtKB">
        <authorList>
            <consortium name="Ensembl"/>
        </authorList>
    </citation>
    <scope>IDENTIFICATION</scope>
</reference>
<organism evidence="8 9">
    <name type="scientific">Hucho hucho</name>
    <name type="common">huchen</name>
    <dbReference type="NCBI Taxonomy" id="62062"/>
    <lineage>
        <taxon>Eukaryota</taxon>
        <taxon>Metazoa</taxon>
        <taxon>Chordata</taxon>
        <taxon>Craniata</taxon>
        <taxon>Vertebrata</taxon>
        <taxon>Euteleostomi</taxon>
        <taxon>Actinopterygii</taxon>
        <taxon>Neopterygii</taxon>
        <taxon>Teleostei</taxon>
        <taxon>Protacanthopterygii</taxon>
        <taxon>Salmoniformes</taxon>
        <taxon>Salmonidae</taxon>
        <taxon>Salmoninae</taxon>
        <taxon>Hucho</taxon>
    </lineage>
</organism>
<keyword evidence="5" id="KW-1015">Disulfide bond</keyword>
<keyword evidence="9" id="KW-1185">Reference proteome</keyword>
<evidence type="ECO:0000256" key="4">
    <source>
        <dbReference type="ARBA" id="ARBA00023136"/>
    </source>
</evidence>
<protein>
    <submittedName>
        <fullName evidence="8">Uncharacterized protein</fullName>
    </submittedName>
</protein>
<dbReference type="GO" id="GO:0007160">
    <property type="term" value="P:cell-matrix adhesion"/>
    <property type="evidence" value="ECO:0007669"/>
    <property type="project" value="InterPro"/>
</dbReference>
<keyword evidence="2" id="KW-0812">Transmembrane</keyword>
<dbReference type="STRING" id="62062.ENSHHUP00000032706"/>
<accession>A0A4W5M1Z4</accession>
<evidence type="ECO:0000313" key="8">
    <source>
        <dbReference type="Ensembl" id="ENSHHUP00000032706.1"/>
    </source>
</evidence>
<keyword evidence="3" id="KW-1133">Transmembrane helix</keyword>
<keyword evidence="4" id="KW-0472">Membrane</keyword>
<dbReference type="PANTHER" id="PTHR13802">
    <property type="entry name" value="MUCIN 4-RELATED"/>
    <property type="match status" value="1"/>
</dbReference>
<evidence type="ECO:0000313" key="9">
    <source>
        <dbReference type="Proteomes" id="UP000314982"/>
    </source>
</evidence>
<dbReference type="PROSITE" id="PS51220">
    <property type="entry name" value="NIDO"/>
    <property type="match status" value="1"/>
</dbReference>
<dbReference type="InterPro" id="IPR051495">
    <property type="entry name" value="Epithelial_Barrier/Signaling"/>
</dbReference>
<dbReference type="GO" id="GO:0016020">
    <property type="term" value="C:membrane"/>
    <property type="evidence" value="ECO:0007669"/>
    <property type="project" value="UniProtKB-SubCell"/>
</dbReference>
<dbReference type="Pfam" id="PF06119">
    <property type="entry name" value="NIDO"/>
    <property type="match status" value="1"/>
</dbReference>
<name>A0A4W5M1Z4_9TELE</name>
<dbReference type="AlphaFoldDB" id="A0A4W5M1Z4"/>
<feature type="domain" description="NIDO" evidence="7">
    <location>
        <begin position="53"/>
        <end position="216"/>
    </location>
</feature>